<dbReference type="SUPFAM" id="SSF69118">
    <property type="entry name" value="AhpD-like"/>
    <property type="match status" value="1"/>
</dbReference>
<protein>
    <submittedName>
        <fullName evidence="2">Carboxymuconolactone decarboxylase family protein</fullName>
    </submittedName>
</protein>
<accession>A0A3A4F2C6</accession>
<proteinExistence type="predicted"/>
<dbReference type="Proteomes" id="UP000266615">
    <property type="component" value="Unassembled WGS sequence"/>
</dbReference>
<dbReference type="RefSeq" id="WP_119902775.1">
    <property type="nucleotide sequence ID" value="NZ_QYZP01000002.1"/>
</dbReference>
<dbReference type="InterPro" id="IPR004675">
    <property type="entry name" value="AhpD_core"/>
</dbReference>
<dbReference type="OrthoDB" id="122912at2"/>
<reference evidence="2 3" key="1">
    <citation type="submission" date="2018-09" db="EMBL/GenBank/DDBJ databases">
        <title>Nesterenkonia natronophila sp. nov., an alkaliphilic actinobacteriume isolated from a soda lake, and emended description of the genus Nesterenkonia.</title>
        <authorList>
            <person name="Menes R.J."/>
            <person name="Iriarte A."/>
        </authorList>
    </citation>
    <scope>NUCLEOTIDE SEQUENCE [LARGE SCALE GENOMIC DNA]</scope>
    <source>
        <strain evidence="2 3">M8</strain>
    </source>
</reference>
<dbReference type="InterPro" id="IPR029032">
    <property type="entry name" value="AhpD-like"/>
</dbReference>
<dbReference type="PANTHER" id="PTHR35446">
    <property type="entry name" value="SI:CH211-175M2.5"/>
    <property type="match status" value="1"/>
</dbReference>
<evidence type="ECO:0000259" key="1">
    <source>
        <dbReference type="Pfam" id="PF02627"/>
    </source>
</evidence>
<dbReference type="Gene3D" id="1.20.1290.10">
    <property type="entry name" value="AhpD-like"/>
    <property type="match status" value="1"/>
</dbReference>
<sequence>MSRAKVESVDTAPESVQTELKGLEEQFGKVLNIHGAMASSPVVLQGYVALQQVIKDYGTFDAQTREAIALAVGNVDECTYCQSAHTQGAKAAGFSEDETIAIRQGAVQFDDKLAALLEVAREATADKGNVKDSTWQAALDTGWSTEQLTELSTHVTLNLYTNYFNHMVQTDLDVPAAPQL</sequence>
<dbReference type="InterPro" id="IPR003779">
    <property type="entry name" value="CMD-like"/>
</dbReference>
<organism evidence="2 3">
    <name type="scientific">Nesterenkonia natronophila</name>
    <dbReference type="NCBI Taxonomy" id="2174932"/>
    <lineage>
        <taxon>Bacteria</taxon>
        <taxon>Bacillati</taxon>
        <taxon>Actinomycetota</taxon>
        <taxon>Actinomycetes</taxon>
        <taxon>Micrococcales</taxon>
        <taxon>Micrococcaceae</taxon>
        <taxon>Nesterenkonia</taxon>
    </lineage>
</organism>
<evidence type="ECO:0000313" key="3">
    <source>
        <dbReference type="Proteomes" id="UP000266615"/>
    </source>
</evidence>
<dbReference type="EMBL" id="QYZP01000002">
    <property type="protein sequence ID" value="RJN31986.1"/>
    <property type="molecule type" value="Genomic_DNA"/>
</dbReference>
<feature type="domain" description="Carboxymuconolactone decarboxylase-like" evidence="1">
    <location>
        <begin position="43"/>
        <end position="122"/>
    </location>
</feature>
<dbReference type="PANTHER" id="PTHR35446:SF3">
    <property type="entry name" value="CMD DOMAIN-CONTAINING PROTEIN"/>
    <property type="match status" value="1"/>
</dbReference>
<evidence type="ECO:0000313" key="2">
    <source>
        <dbReference type="EMBL" id="RJN31986.1"/>
    </source>
</evidence>
<comment type="caution">
    <text evidence="2">The sequence shown here is derived from an EMBL/GenBank/DDBJ whole genome shotgun (WGS) entry which is preliminary data.</text>
</comment>
<dbReference type="Pfam" id="PF02627">
    <property type="entry name" value="CMD"/>
    <property type="match status" value="1"/>
</dbReference>
<gene>
    <name evidence="2" type="ORF">D3250_07750</name>
</gene>
<dbReference type="GO" id="GO:0051920">
    <property type="term" value="F:peroxiredoxin activity"/>
    <property type="evidence" value="ECO:0007669"/>
    <property type="project" value="InterPro"/>
</dbReference>
<dbReference type="NCBIfam" id="TIGR00778">
    <property type="entry name" value="ahpD_dom"/>
    <property type="match status" value="1"/>
</dbReference>
<keyword evidence="3" id="KW-1185">Reference proteome</keyword>
<dbReference type="AlphaFoldDB" id="A0A3A4F2C6"/>
<name>A0A3A4F2C6_9MICC</name>